<evidence type="ECO:0000256" key="1">
    <source>
        <dbReference type="ARBA" id="ARBA00022801"/>
    </source>
</evidence>
<keyword evidence="4" id="KW-1185">Reference proteome</keyword>
<dbReference type="GO" id="GO:0016787">
    <property type="term" value="F:hydrolase activity"/>
    <property type="evidence" value="ECO:0007669"/>
    <property type="project" value="UniProtKB-KW"/>
</dbReference>
<dbReference type="EMBL" id="WVIC01000008">
    <property type="protein sequence ID" value="NCJ06041.1"/>
    <property type="molecule type" value="Genomic_DNA"/>
</dbReference>
<dbReference type="RefSeq" id="WP_161824513.1">
    <property type="nucleotide sequence ID" value="NZ_WVIC01000008.1"/>
</dbReference>
<name>A0A8K1ZXX1_9CYAN</name>
<dbReference type="GO" id="GO:0016020">
    <property type="term" value="C:membrane"/>
    <property type="evidence" value="ECO:0007669"/>
    <property type="project" value="TreeGrafter"/>
</dbReference>
<comment type="caution">
    <text evidence="3">The sequence shown here is derived from an EMBL/GenBank/DDBJ whole genome shotgun (WGS) entry which is preliminary data.</text>
</comment>
<dbReference type="InterPro" id="IPR000073">
    <property type="entry name" value="AB_hydrolase_1"/>
</dbReference>
<protein>
    <submittedName>
        <fullName evidence="3">Alpha/beta fold hydrolase</fullName>
    </submittedName>
</protein>
<proteinExistence type="predicted"/>
<dbReference type="InterPro" id="IPR050266">
    <property type="entry name" value="AB_hydrolase_sf"/>
</dbReference>
<evidence type="ECO:0000313" key="4">
    <source>
        <dbReference type="Proteomes" id="UP000607397"/>
    </source>
</evidence>
<reference evidence="3" key="1">
    <citation type="submission" date="2019-12" db="EMBL/GenBank/DDBJ databases">
        <title>High-Quality draft genome sequences of three cyanobacteria isolated from the limestone walls of the Old Cathedral of Coimbra.</title>
        <authorList>
            <person name="Tiago I."/>
            <person name="Soares F."/>
            <person name="Portugal A."/>
        </authorList>
    </citation>
    <scope>NUCLEOTIDE SEQUENCE [LARGE SCALE GENOMIC DNA]</scope>
    <source>
        <strain evidence="3">C</strain>
    </source>
</reference>
<dbReference type="PANTHER" id="PTHR43798:SF31">
    <property type="entry name" value="AB HYDROLASE SUPERFAMILY PROTEIN YCLE"/>
    <property type="match status" value="1"/>
</dbReference>
<dbReference type="SUPFAM" id="SSF53474">
    <property type="entry name" value="alpha/beta-Hydrolases"/>
    <property type="match status" value="1"/>
</dbReference>
<sequence>MATIDVLGVPHTYELTQPRLPGLSLVFVHGWLLSRQYWAPLVQKLTPNYSCLTYDLRGFGNSAAGSRTPLPQHLSALSLVAAPSARADVASQVQTPMAGSVSDYGLAAYAQDLLVLLKHLGLERVWLVGHSLGGSIALWAAHLAPHQVQGVICINAGGGIYLKEDFEKFRAAGEQMLRFRPRWLASMPLLHLLFSRANVVYPVEMCWGRQRVIDFVEADLEAARRSLLDSTCPEEVHRLPQVVAGLQQPAYFLAGQQDQIMALKYVYHLASFHRLFQQGQVNVVELSECGHMAMIEKPGAIATIIQQIITQHSQP</sequence>
<dbReference type="AlphaFoldDB" id="A0A8K1ZXX1"/>
<dbReference type="Pfam" id="PF00561">
    <property type="entry name" value="Abhydrolase_1"/>
    <property type="match status" value="1"/>
</dbReference>
<organism evidence="3 4">
    <name type="scientific">Petrachloros mirabilis ULC683</name>
    <dbReference type="NCBI Taxonomy" id="2781853"/>
    <lineage>
        <taxon>Bacteria</taxon>
        <taxon>Bacillati</taxon>
        <taxon>Cyanobacteriota</taxon>
        <taxon>Cyanophyceae</taxon>
        <taxon>Synechococcales</taxon>
        <taxon>Petrachlorosaceae</taxon>
        <taxon>Petrachloros</taxon>
        <taxon>Petrachloros mirabilis</taxon>
    </lineage>
</organism>
<gene>
    <name evidence="3" type="ORF">GS597_05835</name>
</gene>
<evidence type="ECO:0000313" key="3">
    <source>
        <dbReference type="EMBL" id="NCJ06041.1"/>
    </source>
</evidence>
<feature type="domain" description="AB hydrolase-1" evidence="2">
    <location>
        <begin position="25"/>
        <end position="298"/>
    </location>
</feature>
<dbReference type="PANTHER" id="PTHR43798">
    <property type="entry name" value="MONOACYLGLYCEROL LIPASE"/>
    <property type="match status" value="1"/>
</dbReference>
<accession>A0A8K1ZXX1</accession>
<keyword evidence="1 3" id="KW-0378">Hydrolase</keyword>
<dbReference type="InterPro" id="IPR029058">
    <property type="entry name" value="AB_hydrolase_fold"/>
</dbReference>
<dbReference type="Proteomes" id="UP000607397">
    <property type="component" value="Unassembled WGS sequence"/>
</dbReference>
<evidence type="ECO:0000259" key="2">
    <source>
        <dbReference type="Pfam" id="PF00561"/>
    </source>
</evidence>
<dbReference type="Gene3D" id="3.40.50.1820">
    <property type="entry name" value="alpha/beta hydrolase"/>
    <property type="match status" value="1"/>
</dbReference>